<dbReference type="AlphaFoldDB" id="A0A1L7XST8"/>
<reference evidence="8 9" key="1">
    <citation type="submission" date="2016-03" db="EMBL/GenBank/DDBJ databases">
        <authorList>
            <person name="Ploux O."/>
        </authorList>
    </citation>
    <scope>NUCLEOTIDE SEQUENCE [LARGE SCALE GENOMIC DNA]</scope>
    <source>
        <strain evidence="8 9">UAMH 11012</strain>
    </source>
</reference>
<dbReference type="PANTHER" id="PTHR42940">
    <property type="entry name" value="ALCOHOL DEHYDROGENASE 1-RELATED"/>
    <property type="match status" value="1"/>
</dbReference>
<proteinExistence type="inferred from homology"/>
<evidence type="ECO:0000256" key="3">
    <source>
        <dbReference type="ARBA" id="ARBA00022723"/>
    </source>
</evidence>
<dbReference type="SMART" id="SM00829">
    <property type="entry name" value="PKS_ER"/>
    <property type="match status" value="1"/>
</dbReference>
<feature type="domain" description="Enoyl reductase (ER)" evidence="7">
    <location>
        <begin position="17"/>
        <end position="350"/>
    </location>
</feature>
<name>A0A1L7XST8_9HELO</name>
<dbReference type="GO" id="GO:0005737">
    <property type="term" value="C:cytoplasm"/>
    <property type="evidence" value="ECO:0007669"/>
    <property type="project" value="TreeGrafter"/>
</dbReference>
<dbReference type="GO" id="GO:0046872">
    <property type="term" value="F:metal ion binding"/>
    <property type="evidence" value="ECO:0007669"/>
    <property type="project" value="UniProtKB-KW"/>
</dbReference>
<keyword evidence="4" id="KW-0862">Zinc</keyword>
<dbReference type="Pfam" id="PF00107">
    <property type="entry name" value="ADH_zinc_N"/>
    <property type="match status" value="1"/>
</dbReference>
<evidence type="ECO:0000259" key="7">
    <source>
        <dbReference type="SMART" id="SM00829"/>
    </source>
</evidence>
<accession>A0A1L7XST8</accession>
<dbReference type="InterPro" id="IPR036291">
    <property type="entry name" value="NAD(P)-bd_dom_sf"/>
</dbReference>
<dbReference type="STRING" id="576137.A0A1L7XST8"/>
<dbReference type="GO" id="GO:0004022">
    <property type="term" value="F:alcohol dehydrogenase (NAD+) activity"/>
    <property type="evidence" value="ECO:0007669"/>
    <property type="project" value="TreeGrafter"/>
</dbReference>
<evidence type="ECO:0000256" key="4">
    <source>
        <dbReference type="ARBA" id="ARBA00022833"/>
    </source>
</evidence>
<dbReference type="InterPro" id="IPR020843">
    <property type="entry name" value="ER"/>
</dbReference>
<protein>
    <submittedName>
        <fullName evidence="8">Related to Alcohol dehydrogenase 1</fullName>
    </submittedName>
</protein>
<dbReference type="SUPFAM" id="SSF50129">
    <property type="entry name" value="GroES-like"/>
    <property type="match status" value="1"/>
</dbReference>
<evidence type="ECO:0000313" key="8">
    <source>
        <dbReference type="EMBL" id="CZR68104.1"/>
    </source>
</evidence>
<dbReference type="FunFam" id="3.40.50.720:FF:000039">
    <property type="entry name" value="Alcohol dehydrogenase AdhP"/>
    <property type="match status" value="1"/>
</dbReference>
<gene>
    <name evidence="8" type="ORF">PAC_18003</name>
</gene>
<dbReference type="Proteomes" id="UP000184330">
    <property type="component" value="Unassembled WGS sequence"/>
</dbReference>
<dbReference type="InterPro" id="IPR011032">
    <property type="entry name" value="GroES-like_sf"/>
</dbReference>
<dbReference type="EMBL" id="FJOG01000051">
    <property type="protein sequence ID" value="CZR68104.1"/>
    <property type="molecule type" value="Genomic_DNA"/>
</dbReference>
<evidence type="ECO:0000256" key="2">
    <source>
        <dbReference type="ARBA" id="ARBA00008072"/>
    </source>
</evidence>
<dbReference type="Pfam" id="PF08240">
    <property type="entry name" value="ADH_N"/>
    <property type="match status" value="1"/>
</dbReference>
<sequence>MASDAIPAVQTAAVLKGAYGELHTIVEDWPVPKPGPDEALIRIEASGVCSGDINPRDGYPPAPNIPNRPLVSGHEGVGYIVALGEDTGRSFEFAIGDRVGMGWRRSTCHQCSSCQTSKDNLCQKVKMNGYDGHGTNQEYVAVPVSNLISIPKSTAKATELAPLLCAGGTALGGVRSANLKPGEWLCVVGAAGGVGGLAVQYGKHFGYHVVAIDSNKKEKHCMKMGADVFVDYEDTETVVHRIREATNGGSHGTVVCSASPTSYSQAIEYSAVGATIVSVGPAMVQFHTGHLMVKGLKLVAQTNGSKTDIEDALALSNVGIVSPVEVILLANVDKALDALKLGKAVGRQVICPL</sequence>
<evidence type="ECO:0000256" key="6">
    <source>
        <dbReference type="ARBA" id="ARBA00023027"/>
    </source>
</evidence>
<keyword evidence="9" id="KW-1185">Reference proteome</keyword>
<dbReference type="OrthoDB" id="256333at2759"/>
<dbReference type="InterPro" id="IPR013154">
    <property type="entry name" value="ADH-like_N"/>
</dbReference>
<evidence type="ECO:0000256" key="5">
    <source>
        <dbReference type="ARBA" id="ARBA00023002"/>
    </source>
</evidence>
<evidence type="ECO:0000256" key="1">
    <source>
        <dbReference type="ARBA" id="ARBA00001947"/>
    </source>
</evidence>
<dbReference type="Gene3D" id="3.40.50.720">
    <property type="entry name" value="NAD(P)-binding Rossmann-like Domain"/>
    <property type="match status" value="1"/>
</dbReference>
<dbReference type="InterPro" id="IPR013149">
    <property type="entry name" value="ADH-like_C"/>
</dbReference>
<comment type="similarity">
    <text evidence="2">Belongs to the zinc-containing alcohol dehydrogenase family.</text>
</comment>
<keyword evidence="3" id="KW-0479">Metal-binding</keyword>
<comment type="cofactor">
    <cofactor evidence="1">
        <name>Zn(2+)</name>
        <dbReference type="ChEBI" id="CHEBI:29105"/>
    </cofactor>
</comment>
<keyword evidence="6" id="KW-0520">NAD</keyword>
<dbReference type="Gene3D" id="3.90.180.10">
    <property type="entry name" value="Medium-chain alcohol dehydrogenases, catalytic domain"/>
    <property type="match status" value="1"/>
</dbReference>
<organism evidence="8 9">
    <name type="scientific">Phialocephala subalpina</name>
    <dbReference type="NCBI Taxonomy" id="576137"/>
    <lineage>
        <taxon>Eukaryota</taxon>
        <taxon>Fungi</taxon>
        <taxon>Dikarya</taxon>
        <taxon>Ascomycota</taxon>
        <taxon>Pezizomycotina</taxon>
        <taxon>Leotiomycetes</taxon>
        <taxon>Helotiales</taxon>
        <taxon>Mollisiaceae</taxon>
        <taxon>Phialocephala</taxon>
        <taxon>Phialocephala fortinii species complex</taxon>
    </lineage>
</organism>
<keyword evidence="5" id="KW-0560">Oxidoreductase</keyword>
<dbReference type="PANTHER" id="PTHR42940:SF2">
    <property type="entry name" value="DEHYDROGENASE FAMILY OXIDOREDUCTASE, PUTATIVE (JCVI)-RELATED"/>
    <property type="match status" value="1"/>
</dbReference>
<evidence type="ECO:0000313" key="9">
    <source>
        <dbReference type="Proteomes" id="UP000184330"/>
    </source>
</evidence>
<dbReference type="SUPFAM" id="SSF51735">
    <property type="entry name" value="NAD(P)-binding Rossmann-fold domains"/>
    <property type="match status" value="1"/>
</dbReference>